<reference evidence="5" key="1">
    <citation type="submission" date="2022-10" db="EMBL/GenBank/DDBJ databases">
        <title>Culturing micro-colonial fungi from biological soil crusts in the Mojave desert and describing Neophaeococcomyces mojavensis, and introducing the new genera and species Taxawa tesnikishii.</title>
        <authorList>
            <person name="Kurbessoian T."/>
            <person name="Stajich J.E."/>
        </authorList>
    </citation>
    <scope>NUCLEOTIDE SEQUENCE</scope>
    <source>
        <strain evidence="5">TK_41</strain>
    </source>
</reference>
<dbReference type="InterPro" id="IPR015424">
    <property type="entry name" value="PyrdxlP-dep_Trfase"/>
</dbReference>
<name>A0AA38X162_9EURO</name>
<feature type="domain" description="Aromatic amino acid beta-eliminating lyase/threonine aldolase" evidence="4">
    <location>
        <begin position="46"/>
        <end position="491"/>
    </location>
</feature>
<dbReference type="SUPFAM" id="SSF53383">
    <property type="entry name" value="PLP-dependent transferases"/>
    <property type="match status" value="1"/>
</dbReference>
<dbReference type="AlphaFoldDB" id="A0AA38X162"/>
<evidence type="ECO:0000256" key="1">
    <source>
        <dbReference type="ARBA" id="ARBA00001933"/>
    </source>
</evidence>
<gene>
    <name evidence="5" type="ORF">H2200_010276</name>
</gene>
<evidence type="ECO:0000256" key="2">
    <source>
        <dbReference type="ARBA" id="ARBA00009721"/>
    </source>
</evidence>
<dbReference type="InterPro" id="IPR015421">
    <property type="entry name" value="PyrdxlP-dep_Trfase_major"/>
</dbReference>
<dbReference type="GO" id="GO:0006520">
    <property type="term" value="P:amino acid metabolic process"/>
    <property type="evidence" value="ECO:0007669"/>
    <property type="project" value="InterPro"/>
</dbReference>
<dbReference type="Pfam" id="PF01212">
    <property type="entry name" value="Beta_elim_lyase"/>
    <property type="match status" value="1"/>
</dbReference>
<protein>
    <recommendedName>
        <fullName evidence="4">Aromatic amino acid beta-eliminating lyase/threonine aldolase domain-containing protein</fullName>
    </recommendedName>
</protein>
<accession>A0AA38X162</accession>
<comment type="cofactor">
    <cofactor evidence="1">
        <name>pyridoxal 5'-phosphate</name>
        <dbReference type="ChEBI" id="CHEBI:597326"/>
    </cofactor>
</comment>
<dbReference type="PANTHER" id="PTHR32325">
    <property type="entry name" value="BETA-ELIMINATING LYASE-LIKE PROTEIN-RELATED"/>
    <property type="match status" value="1"/>
</dbReference>
<keyword evidence="6" id="KW-1185">Reference proteome</keyword>
<dbReference type="NCBIfam" id="NF009709">
    <property type="entry name" value="PRK13238.1"/>
    <property type="match status" value="1"/>
</dbReference>
<dbReference type="InterPro" id="IPR015422">
    <property type="entry name" value="PyrdxlP-dep_Trfase_small"/>
</dbReference>
<evidence type="ECO:0000313" key="5">
    <source>
        <dbReference type="EMBL" id="KAJ9604887.1"/>
    </source>
</evidence>
<keyword evidence="3" id="KW-0663">Pyridoxal phosphate</keyword>
<evidence type="ECO:0000256" key="3">
    <source>
        <dbReference type="ARBA" id="ARBA00022898"/>
    </source>
</evidence>
<dbReference type="EMBL" id="JAPDRK010000017">
    <property type="protein sequence ID" value="KAJ9604887.1"/>
    <property type="molecule type" value="Genomic_DNA"/>
</dbReference>
<organism evidence="5 6">
    <name type="scientific">Cladophialophora chaetospira</name>
    <dbReference type="NCBI Taxonomy" id="386627"/>
    <lineage>
        <taxon>Eukaryota</taxon>
        <taxon>Fungi</taxon>
        <taxon>Dikarya</taxon>
        <taxon>Ascomycota</taxon>
        <taxon>Pezizomycotina</taxon>
        <taxon>Eurotiomycetes</taxon>
        <taxon>Chaetothyriomycetidae</taxon>
        <taxon>Chaetothyriales</taxon>
        <taxon>Herpotrichiellaceae</taxon>
        <taxon>Cladophialophora</taxon>
    </lineage>
</organism>
<dbReference type="Proteomes" id="UP001172673">
    <property type="component" value="Unassembled WGS sequence"/>
</dbReference>
<dbReference type="GO" id="GO:0016829">
    <property type="term" value="F:lyase activity"/>
    <property type="evidence" value="ECO:0007669"/>
    <property type="project" value="InterPro"/>
</dbReference>
<comment type="caution">
    <text evidence="5">The sequence shown here is derived from an EMBL/GenBank/DDBJ whole genome shotgun (WGS) entry which is preliminary data.</text>
</comment>
<comment type="similarity">
    <text evidence="2">Belongs to the beta-eliminating lyase family.</text>
</comment>
<evidence type="ECO:0000259" key="4">
    <source>
        <dbReference type="Pfam" id="PF01212"/>
    </source>
</evidence>
<proteinExistence type="inferred from homology"/>
<dbReference type="InterPro" id="IPR001597">
    <property type="entry name" value="ArAA_b-elim_lyase/Thr_aldolase"/>
</dbReference>
<dbReference type="Gene3D" id="3.90.1150.10">
    <property type="entry name" value="Aspartate Aminotransferase, domain 1"/>
    <property type="match status" value="2"/>
</dbReference>
<dbReference type="Gene3D" id="3.40.640.10">
    <property type="entry name" value="Type I PLP-dependent aspartate aminotransferase-like (Major domain)"/>
    <property type="match status" value="2"/>
</dbReference>
<evidence type="ECO:0000313" key="6">
    <source>
        <dbReference type="Proteomes" id="UP001172673"/>
    </source>
</evidence>
<sequence length="584" mass="65254">MESLLPSHTALVVRTLIKTNPEERKRVLQSVDYNIFAFPAALVTCDFLSDSGTSAMTDIQWAAMLRGDESYGRNTGYYCLLDAFRDIFERGESRKLLYRDVLAGTIDSQFIQNNFLESHEGGFVNGGTYQLTRPNFFILPQGRCAEALLFSNMMEVLRMSRPEKESRPVIISNGFFDTTGANASAAGFELKTLSQPGLRKYFPDELIGKENHFKGNLDIDQTKRFLVGNSDNVALLLVTITNNYAAAQPVSMENIRQAAELAKCFGIPIFFDACRFAENAKFIKDFEQGYADHSISRIIQEMFSYVDGFTISLKKDAVANIGGVVCFRDGGRFAQVYSGFDAHIGLRMKEKQILTYGNDSYGALSGRDLMAASVGLYEGTKEAFLSSRIGQVQRMAQRLRENGIPMLLPPGGHAIYLDMVAFFSGCHREPHDFASVGFTVKLLEDYGIRAFESGPFAWEFDKKTIAERETIPDLVRFAMPRNAMSFEHINYTITAITRLYKDRDSIPNMCISRGAHLRLRHFSCGLIPIYPATAASSPSGTKRSIDDQLDACRCGSHYARGLRDGEQCYQQARDAASLPKIQAR</sequence>
<dbReference type="PANTHER" id="PTHR32325:SF4">
    <property type="entry name" value="TRYPTOPHANASE"/>
    <property type="match status" value="1"/>
</dbReference>